<dbReference type="GO" id="GO:0007435">
    <property type="term" value="P:salivary gland morphogenesis"/>
    <property type="evidence" value="ECO:0007669"/>
    <property type="project" value="UniProtKB-ARBA"/>
</dbReference>
<feature type="compositionally biased region" description="Acidic residues" evidence="13">
    <location>
        <begin position="276"/>
        <end position="296"/>
    </location>
</feature>
<evidence type="ECO:0000256" key="13">
    <source>
        <dbReference type="SAM" id="MobiDB-lite"/>
    </source>
</evidence>
<feature type="region of interest" description="Disordered" evidence="13">
    <location>
        <begin position="58"/>
        <end position="123"/>
    </location>
</feature>
<evidence type="ECO:0000256" key="2">
    <source>
        <dbReference type="ARBA" id="ARBA00006569"/>
    </source>
</evidence>
<dbReference type="InterPro" id="IPR009071">
    <property type="entry name" value="HMG_box_dom"/>
</dbReference>
<feature type="DNA-binding region" description="HMG box" evidence="12">
    <location>
        <begin position="122"/>
        <end position="190"/>
    </location>
</feature>
<feature type="compositionally biased region" description="Low complexity" evidence="13">
    <location>
        <begin position="297"/>
        <end position="330"/>
    </location>
</feature>
<sequence length="724" mass="82103">MPRASVFPLSPSQFHPPHVFPPEYTQQYSWHPSSMYPVTSGFRSPPYPLALSPLIHPLMPPVPNKQERTPDNQDGRPFSGVTNGNTHQPQQMPPSQPQQQQQTQQRRAPRSNGMSEKKKNHIKKPLNAFMLFMKEQRPRVVSECTLKESAAINQILGKKWHGLSREEQSKYYEMARSERQLHMQRYPGWTARDNYAINAKKKKRKRDKSTEGDGNNPKKCRARFGLDKQSSWCKPCRRKKKCIRYRSGSDNTAGESEDNVGSVGSAQTPDSRYGAEEEDDDDVSDDTDSGNEDDVSSEFSLSSPPLRPPSLDRIQAQPLGSPPSQQSSHPLNVQLLSQPHMSTRPAESSLHLQRLSQMSDVPRTVTDHQVSMADVQMSKTTTESHLQRLGQMSDTQSMSRTAKDHQVPMADVQMSQKTTDSHLQRLGQMSDPQSMLRTGTDHSLSQQAKDAHVPRTMADPQMSQKNVDPLMLQRTADPQVTHCMTDPQVSRTMTEPQMSRTMTEPRVLYNNKDSQLRHLNHVLDPPRTSANCHLEDAPVIPITKDPQTSYHSKNLSRTMVDPQKSYHSKPHPQQMNHVSDPHLIQPHQMTNPQLPRFHLTNPQLPGLYPINNNNEQSRSNRSKETGQLQSYQPTNHQSYRPNHIASSKELLQSKDTHQLSQMHHGKDIHQNQSAGPLTDLQQSHKTTDQELPLSLSAKDPHLQRLPQTLQSMKVSHPPQTVDLT</sequence>
<evidence type="ECO:0000256" key="5">
    <source>
        <dbReference type="ARBA" id="ARBA00023125"/>
    </source>
</evidence>
<reference evidence="15 16" key="1">
    <citation type="journal article" date="2022" name="Nat. Ecol. Evol.">
        <title>A masculinizing supergene underlies an exaggerated male reproductive morph in a spider.</title>
        <authorList>
            <person name="Hendrickx F."/>
            <person name="De Corte Z."/>
            <person name="Sonet G."/>
            <person name="Van Belleghem S.M."/>
            <person name="Kostlbacher S."/>
            <person name="Vangestel C."/>
        </authorList>
    </citation>
    <scope>NUCLEOTIDE SEQUENCE [LARGE SCALE GENOMIC DNA]</scope>
    <source>
        <strain evidence="15">W744_W776</strain>
    </source>
</reference>
<evidence type="ECO:0000256" key="12">
    <source>
        <dbReference type="PROSITE-ProRule" id="PRU00267"/>
    </source>
</evidence>
<evidence type="ECO:0000256" key="10">
    <source>
        <dbReference type="ARBA" id="ARBA00061799"/>
    </source>
</evidence>
<feature type="compositionally biased region" description="Basic and acidic residues" evidence="13">
    <location>
        <begin position="65"/>
        <end position="74"/>
    </location>
</feature>
<keyword evidence="8 12" id="KW-0539">Nucleus</keyword>
<keyword evidence="6" id="KW-0010">Activator</keyword>
<evidence type="ECO:0000256" key="9">
    <source>
        <dbReference type="ARBA" id="ARBA00053480"/>
    </source>
</evidence>
<accession>A0AAV6UFE4</accession>
<evidence type="ECO:0000313" key="15">
    <source>
        <dbReference type="EMBL" id="KAG8182469.1"/>
    </source>
</evidence>
<dbReference type="GO" id="GO:0060070">
    <property type="term" value="P:canonical Wnt signaling pathway"/>
    <property type="evidence" value="ECO:0007669"/>
    <property type="project" value="TreeGrafter"/>
</dbReference>
<dbReference type="PROSITE" id="PS50118">
    <property type="entry name" value="HMG_BOX_2"/>
    <property type="match status" value="1"/>
</dbReference>
<keyword evidence="7" id="KW-0804">Transcription</keyword>
<evidence type="ECO:0000256" key="3">
    <source>
        <dbReference type="ARBA" id="ARBA00022687"/>
    </source>
</evidence>
<comment type="function">
    <text evidence="9">Segment polarity protein. Functions together with arm to transduce the Wingless (Wg) signal in embryos and in developing adult tissues. Acts as a transcriptional activator, but in the absence of arm, it binds to gro and acts as a transcriptional repressor of wg-responsive genes.</text>
</comment>
<comment type="subunit">
    <text evidence="10">Binds to the beta-catenin homolog arm or to gro.</text>
</comment>
<dbReference type="GO" id="GO:0035277">
    <property type="term" value="P:spiracle morphogenesis, open tracheal system"/>
    <property type="evidence" value="ECO:0007669"/>
    <property type="project" value="UniProtKB-ARBA"/>
</dbReference>
<dbReference type="SMART" id="SM00398">
    <property type="entry name" value="HMG"/>
    <property type="match status" value="1"/>
</dbReference>
<keyword evidence="3" id="KW-0879">Wnt signaling pathway</keyword>
<dbReference type="PANTHER" id="PTHR10373:SF38">
    <property type="entry name" value="PROTEIN PANGOLIN, ISOFORM J"/>
    <property type="match status" value="1"/>
</dbReference>
<dbReference type="GO" id="GO:0001222">
    <property type="term" value="F:transcription corepressor binding"/>
    <property type="evidence" value="ECO:0007669"/>
    <property type="project" value="UniProtKB-ARBA"/>
</dbReference>
<evidence type="ECO:0000256" key="7">
    <source>
        <dbReference type="ARBA" id="ARBA00023163"/>
    </source>
</evidence>
<feature type="region of interest" description="Disordered" evidence="13">
    <location>
        <begin position="558"/>
        <end position="640"/>
    </location>
</feature>
<dbReference type="SUPFAM" id="SSF47095">
    <property type="entry name" value="HMG-box"/>
    <property type="match status" value="1"/>
</dbReference>
<feature type="region of interest" description="Disordered" evidence="13">
    <location>
        <begin position="656"/>
        <end position="689"/>
    </location>
</feature>
<dbReference type="SMART" id="SM01366">
    <property type="entry name" value="c-clamp"/>
    <property type="match status" value="1"/>
</dbReference>
<keyword evidence="5 12" id="KW-0238">DNA-binding</keyword>
<dbReference type="InterPro" id="IPR024940">
    <property type="entry name" value="TCF/LEF"/>
</dbReference>
<dbReference type="Proteomes" id="UP000827092">
    <property type="component" value="Unassembled WGS sequence"/>
</dbReference>
<dbReference type="PANTHER" id="PTHR10373">
    <property type="entry name" value="TRANSCRIPTION FACTOR 7 FAMILY MEMBER"/>
    <property type="match status" value="1"/>
</dbReference>
<dbReference type="GO" id="GO:0000981">
    <property type="term" value="F:DNA-binding transcription factor activity, RNA polymerase II-specific"/>
    <property type="evidence" value="ECO:0007669"/>
    <property type="project" value="TreeGrafter"/>
</dbReference>
<dbReference type="GO" id="GO:0019900">
    <property type="term" value="F:kinase binding"/>
    <property type="evidence" value="ECO:0007669"/>
    <property type="project" value="UniProtKB-ARBA"/>
</dbReference>
<dbReference type="GO" id="GO:0000785">
    <property type="term" value="C:chromatin"/>
    <property type="evidence" value="ECO:0007669"/>
    <property type="project" value="TreeGrafter"/>
</dbReference>
<keyword evidence="4" id="KW-0805">Transcription regulation</keyword>
<evidence type="ECO:0000256" key="11">
    <source>
        <dbReference type="ARBA" id="ARBA00080285"/>
    </source>
</evidence>
<dbReference type="InterPro" id="IPR036910">
    <property type="entry name" value="HMG_box_dom_sf"/>
</dbReference>
<feature type="region of interest" description="Disordered" evidence="13">
    <location>
        <begin position="194"/>
        <end position="222"/>
    </location>
</feature>
<proteinExistence type="inferred from homology"/>
<feature type="compositionally biased region" description="Polar residues" evidence="13">
    <location>
        <begin position="625"/>
        <end position="640"/>
    </location>
</feature>
<dbReference type="GO" id="GO:0045892">
    <property type="term" value="P:negative regulation of DNA-templated transcription"/>
    <property type="evidence" value="ECO:0007669"/>
    <property type="project" value="UniProtKB-ARBA"/>
</dbReference>
<comment type="subcellular location">
    <subcellularLocation>
        <location evidence="1">Nucleus</location>
    </subcellularLocation>
</comment>
<feature type="domain" description="HMG box" evidence="14">
    <location>
        <begin position="122"/>
        <end position="190"/>
    </location>
</feature>
<dbReference type="Pfam" id="PF00505">
    <property type="entry name" value="HMG_box"/>
    <property type="match status" value="1"/>
</dbReference>
<keyword evidence="16" id="KW-1185">Reference proteome</keyword>
<dbReference type="CDD" id="cd21996">
    <property type="entry name" value="HMG-box_TCF7-like"/>
    <property type="match status" value="1"/>
</dbReference>
<dbReference type="GO" id="GO:0010628">
    <property type="term" value="P:positive regulation of gene expression"/>
    <property type="evidence" value="ECO:0007669"/>
    <property type="project" value="UniProtKB-ARBA"/>
</dbReference>
<feature type="compositionally biased region" description="Polar residues" evidence="13">
    <location>
        <begin position="670"/>
        <end position="684"/>
    </location>
</feature>
<dbReference type="Gene3D" id="1.10.30.10">
    <property type="entry name" value="High mobility group box domain"/>
    <property type="match status" value="1"/>
</dbReference>
<dbReference type="FunFam" id="1.10.30.10:FF:000001">
    <property type="entry name" value="transcription factor 7 isoform X2"/>
    <property type="match status" value="1"/>
</dbReference>
<dbReference type="GO" id="GO:0000978">
    <property type="term" value="F:RNA polymerase II cis-regulatory region sequence-specific DNA binding"/>
    <property type="evidence" value="ECO:0007669"/>
    <property type="project" value="TreeGrafter"/>
</dbReference>
<feature type="region of interest" description="Disordered" evidence="13">
    <location>
        <begin position="247"/>
        <end position="330"/>
    </location>
</feature>
<organism evidence="15 16">
    <name type="scientific">Oedothorax gibbosus</name>
    <dbReference type="NCBI Taxonomy" id="931172"/>
    <lineage>
        <taxon>Eukaryota</taxon>
        <taxon>Metazoa</taxon>
        <taxon>Ecdysozoa</taxon>
        <taxon>Arthropoda</taxon>
        <taxon>Chelicerata</taxon>
        <taxon>Arachnida</taxon>
        <taxon>Araneae</taxon>
        <taxon>Araneomorphae</taxon>
        <taxon>Entelegynae</taxon>
        <taxon>Araneoidea</taxon>
        <taxon>Linyphiidae</taxon>
        <taxon>Erigoninae</taxon>
        <taxon>Oedothorax</taxon>
    </lineage>
</organism>
<comment type="similarity">
    <text evidence="2">Belongs to the TCF/LEF family.</text>
</comment>
<evidence type="ECO:0000256" key="1">
    <source>
        <dbReference type="ARBA" id="ARBA00004123"/>
    </source>
</evidence>
<name>A0AAV6UFE4_9ARAC</name>
<evidence type="ECO:0000256" key="8">
    <source>
        <dbReference type="ARBA" id="ARBA00023242"/>
    </source>
</evidence>
<dbReference type="GO" id="GO:1990907">
    <property type="term" value="C:beta-catenin-TCF complex"/>
    <property type="evidence" value="ECO:0007669"/>
    <property type="project" value="TreeGrafter"/>
</dbReference>
<evidence type="ECO:0000256" key="6">
    <source>
        <dbReference type="ARBA" id="ARBA00023159"/>
    </source>
</evidence>
<evidence type="ECO:0000313" key="16">
    <source>
        <dbReference type="Proteomes" id="UP000827092"/>
    </source>
</evidence>
<dbReference type="AlphaFoldDB" id="A0AAV6UFE4"/>
<protein>
    <recommendedName>
        <fullName evidence="11">dTCF</fullName>
    </recommendedName>
</protein>
<evidence type="ECO:0000259" key="14">
    <source>
        <dbReference type="PROSITE" id="PS50118"/>
    </source>
</evidence>
<gene>
    <name evidence="15" type="ORF">JTE90_020388</name>
</gene>
<dbReference type="GO" id="GO:0072091">
    <property type="term" value="P:regulation of stem cell proliferation"/>
    <property type="evidence" value="ECO:0007669"/>
    <property type="project" value="UniProtKB-ARBA"/>
</dbReference>
<dbReference type="EMBL" id="JAFNEN010000461">
    <property type="protein sequence ID" value="KAG8182469.1"/>
    <property type="molecule type" value="Genomic_DNA"/>
</dbReference>
<comment type="caution">
    <text evidence="15">The sequence shown here is derived from an EMBL/GenBank/DDBJ whole genome shotgun (WGS) entry which is preliminary data.</text>
</comment>
<dbReference type="GO" id="GO:0007500">
    <property type="term" value="P:mesodermal cell fate determination"/>
    <property type="evidence" value="ECO:0007669"/>
    <property type="project" value="UniProtKB-ARBA"/>
</dbReference>
<evidence type="ECO:0000256" key="4">
    <source>
        <dbReference type="ARBA" id="ARBA00023015"/>
    </source>
</evidence>